<name>A0A1W6ZM71_9HYPH</name>
<dbReference type="CDD" id="cd02222">
    <property type="entry name" value="cupin_TM1459-like"/>
    <property type="match status" value="1"/>
</dbReference>
<sequence length="156" mass="18152">MDKPETKHADLFRTFLSKYRWENVPFLPYKEEGTAPFKSITRQVLFDVPELRCELRYFEVAPGGYSTLERHEHVHGVMILRGEADVLVGGEIKAVKAFDLVHIPPMTWHQFRTKGDEPMGFLCMVNVERDRPQLPSEEDLRRLRQDPKLAAFLSPN</sequence>
<organism evidence="1 2">
    <name type="scientific">Pseudorhodoplanes sinuspersici</name>
    <dbReference type="NCBI Taxonomy" id="1235591"/>
    <lineage>
        <taxon>Bacteria</taxon>
        <taxon>Pseudomonadati</taxon>
        <taxon>Pseudomonadota</taxon>
        <taxon>Alphaproteobacteria</taxon>
        <taxon>Hyphomicrobiales</taxon>
        <taxon>Pseudorhodoplanes</taxon>
    </lineage>
</organism>
<dbReference type="KEGG" id="psin:CAK95_04590"/>
<gene>
    <name evidence="1" type="ORF">CAK95_04590</name>
</gene>
<evidence type="ECO:0000313" key="2">
    <source>
        <dbReference type="Proteomes" id="UP000194137"/>
    </source>
</evidence>
<dbReference type="STRING" id="1235591.CAK95_04590"/>
<proteinExistence type="predicted"/>
<dbReference type="InterPro" id="IPR011051">
    <property type="entry name" value="RmlC_Cupin_sf"/>
</dbReference>
<dbReference type="OrthoDB" id="1551122at2"/>
<reference evidence="1 2" key="1">
    <citation type="submission" date="2017-05" db="EMBL/GenBank/DDBJ databases">
        <title>Full genome sequence of Pseudorhodoplanes sinuspersici.</title>
        <authorList>
            <person name="Dastgheib S.M.M."/>
            <person name="Shavandi M."/>
            <person name="Tirandaz H."/>
        </authorList>
    </citation>
    <scope>NUCLEOTIDE SEQUENCE [LARGE SCALE GENOMIC DNA]</scope>
    <source>
        <strain evidence="1 2">RIPI110</strain>
    </source>
</reference>
<dbReference type="AlphaFoldDB" id="A0A1W6ZM71"/>
<dbReference type="Proteomes" id="UP000194137">
    <property type="component" value="Chromosome"/>
</dbReference>
<dbReference type="SUPFAM" id="SSF51182">
    <property type="entry name" value="RmlC-like cupins"/>
    <property type="match status" value="1"/>
</dbReference>
<dbReference type="Gene3D" id="2.60.120.10">
    <property type="entry name" value="Jelly Rolls"/>
    <property type="match status" value="1"/>
</dbReference>
<dbReference type="EMBL" id="CP021112">
    <property type="protein sequence ID" value="ARP98449.1"/>
    <property type="molecule type" value="Genomic_DNA"/>
</dbReference>
<accession>A0A1W6ZM71</accession>
<evidence type="ECO:0000313" key="1">
    <source>
        <dbReference type="EMBL" id="ARP98449.1"/>
    </source>
</evidence>
<dbReference type="RefSeq" id="WP_086086867.1">
    <property type="nucleotide sequence ID" value="NZ_CP021112.1"/>
</dbReference>
<dbReference type="InterPro" id="IPR014710">
    <property type="entry name" value="RmlC-like_jellyroll"/>
</dbReference>
<protein>
    <submittedName>
        <fullName evidence="1">Cupin</fullName>
    </submittedName>
</protein>
<dbReference type="Pfam" id="PF07883">
    <property type="entry name" value="Cupin_2"/>
    <property type="match status" value="1"/>
</dbReference>
<dbReference type="InterPro" id="IPR013096">
    <property type="entry name" value="Cupin_2"/>
</dbReference>
<keyword evidence="2" id="KW-1185">Reference proteome</keyword>